<comment type="similarity">
    <text evidence="1">Belongs to the class-I fumarase family.</text>
</comment>
<proteinExistence type="inferred from homology"/>
<evidence type="ECO:0000313" key="4">
    <source>
        <dbReference type="EMBL" id="SEO68608.1"/>
    </source>
</evidence>
<evidence type="ECO:0000259" key="3">
    <source>
        <dbReference type="Pfam" id="PF05683"/>
    </source>
</evidence>
<dbReference type="Proteomes" id="UP000182975">
    <property type="component" value="Unassembled WGS sequence"/>
</dbReference>
<dbReference type="Pfam" id="PF05683">
    <property type="entry name" value="Fumerase_C"/>
    <property type="match status" value="1"/>
</dbReference>
<dbReference type="RefSeq" id="WP_066662884.1">
    <property type="nucleotide sequence ID" value="NZ_CP011402.1"/>
</dbReference>
<evidence type="ECO:0000313" key="5">
    <source>
        <dbReference type="Proteomes" id="UP000182975"/>
    </source>
</evidence>
<dbReference type="OrthoDB" id="9798978at2"/>
<dbReference type="InterPro" id="IPR004647">
    <property type="entry name" value="Fe-S_hydro-lyase_TtdB-typ_cat"/>
</dbReference>
<dbReference type="PATRIC" id="fig|79604.3.peg.1310"/>
<dbReference type="STRING" id="79604.AAY81_06470"/>
<sequence>MDIKRITTPLDPEVARSLRCGDMVSISGTIFTGRDAAHARMTAALDAGEELPVDLQGQVIYYAGPTPAKPGHVIGSCGPTTSGRMDAFTPQMIEQAGLAGMVGKGPRSQDVIDAMVEHGVVYFAAVGGAAALIASSVKECEVVAYDDLGPEAIRRLVVEDYPCIVAIDAHGGNLYEDGPARYRVGQ</sequence>
<dbReference type="EMBL" id="FOEC01000004">
    <property type="protein sequence ID" value="SEO68608.1"/>
    <property type="molecule type" value="Genomic_DNA"/>
</dbReference>
<feature type="domain" description="Fe-S hydro-lyase tartrate dehydratase beta-type catalytic" evidence="3">
    <location>
        <begin position="13"/>
        <end position="177"/>
    </location>
</feature>
<reference evidence="5" key="1">
    <citation type="submission" date="2016-10" db="EMBL/GenBank/DDBJ databases">
        <authorList>
            <person name="Varghese N."/>
        </authorList>
    </citation>
    <scope>NUCLEOTIDE SEQUENCE [LARGE SCALE GENOMIC DNA]</scope>
    <source>
        <strain evidence="5">DSM 21843</strain>
    </source>
</reference>
<accession>A0A172RYU2</accession>
<dbReference type="NCBIfam" id="NF005310">
    <property type="entry name" value="PRK06842.1"/>
    <property type="match status" value="1"/>
</dbReference>
<dbReference type="GO" id="GO:0016836">
    <property type="term" value="F:hydro-lyase activity"/>
    <property type="evidence" value="ECO:0007669"/>
    <property type="project" value="InterPro"/>
</dbReference>
<dbReference type="PANTHER" id="PTHR43351">
    <property type="entry name" value="L(+)-TARTRATE DEHYDRATASE SUBUNIT BETA"/>
    <property type="match status" value="1"/>
</dbReference>
<organism evidence="4 5">
    <name type="scientific">Denitrobacterium detoxificans</name>
    <dbReference type="NCBI Taxonomy" id="79604"/>
    <lineage>
        <taxon>Bacteria</taxon>
        <taxon>Bacillati</taxon>
        <taxon>Actinomycetota</taxon>
        <taxon>Coriobacteriia</taxon>
        <taxon>Eggerthellales</taxon>
        <taxon>Eggerthellaceae</taxon>
        <taxon>Denitrobacterium</taxon>
    </lineage>
</organism>
<dbReference type="PANTHER" id="PTHR43351:SF2">
    <property type="entry name" value="L(+)-TARTRATE DEHYDRATASE SUBUNIT BETA-RELATED"/>
    <property type="match status" value="1"/>
</dbReference>
<dbReference type="AlphaFoldDB" id="A0A172RYU2"/>
<evidence type="ECO:0000256" key="1">
    <source>
        <dbReference type="ARBA" id="ARBA00008876"/>
    </source>
</evidence>
<dbReference type="Gene3D" id="3.20.130.10">
    <property type="entry name" value="Fe-S hydro-lyase, tartrate dehydratase beta-type, catalytic domain"/>
    <property type="match status" value="1"/>
</dbReference>
<dbReference type="InterPro" id="IPR036660">
    <property type="entry name" value="Fe-S_hydroAse_TtdB_cat_sf"/>
</dbReference>
<protein>
    <submittedName>
        <fullName evidence="4">Fumarate hydratase subunit beta</fullName>
    </submittedName>
</protein>
<gene>
    <name evidence="4" type="ORF">SAMN02910314_00859</name>
</gene>
<keyword evidence="2" id="KW-0456">Lyase</keyword>
<dbReference type="KEGG" id="ddt:AAY81_06470"/>
<keyword evidence="5" id="KW-1185">Reference proteome</keyword>
<name>A0A172RYU2_9ACTN</name>
<dbReference type="NCBIfam" id="TIGR00723">
    <property type="entry name" value="ttdB_fumA_fumB"/>
    <property type="match status" value="1"/>
</dbReference>
<dbReference type="SUPFAM" id="SSF117457">
    <property type="entry name" value="FumA C-terminal domain-like"/>
    <property type="match status" value="1"/>
</dbReference>
<evidence type="ECO:0000256" key="2">
    <source>
        <dbReference type="ARBA" id="ARBA00023239"/>
    </source>
</evidence>